<sequence>MKTNLTKLTVALASLGALAGCGDDESTHPTTYLSVQAMDGYLQKAQVWLDVNGNFKLDANEPQALTGAEGKATLDLTKFTGDPAHYPLMTKVLKGQTIDEDNPSITVTRDYVMMAPKGYKKISPVTTMIGLKIAEGASEQEALAAVRSELAQPDLNPEQDYIASKNTLVAQSARSIAQLLPEQLGTNDIAEQKAVLSQGASALGKEIESQRQNNQVPNLKDKTLVKGKDGKPAVSNDSDGDGFADDIDLFPNDPKESADFDKDAIGDHADLDDDNDGYNDSVELRLESDPYDPQSIPSDFDGDKLADADDPDDDNDSFKDTDELKVGSDPKNALSTPLDLDGDGWSNADEERLGSSSKDKADQPADLDGDKIADADDPDIDNDGASNKQDLFPRDRFESLDTNGDGLGDFASSDDDGDGIPDSIDPEPKNANNTTNKPAPQYTEAVIHYKRADGNYDGWGLHIWNNESCDSIADSALTDVSWGKPFPVSEVSNEYGAVYKLPLKSGHSSCMNFILHKGDSKALGGGDLQFDFSKGDKIYTFDGNSTLYYEPVTEVPVKLSGASAHWLDLTTFAWLESDKAKSYELWSSDKGNGDISKPDSFKRATLTNSGVIQNDKFPHLAGRTAFTLDADAEKAKALLKQQLIAVALDENNKVVAATKVQIPGVIDTIYTAGAQDADEARLGSWIDSGEANFALWAPTATDVELYLYGADKSLLAESPITLSEDPATGIWRHKGSSDLKNVFYRYRVKAYHPKTGNIEWMSTTDPYSLSLSTSSLYSQLVDLSDQATKPSGWDTQMIPTLANPEDNIIYELHIRDFSASDSKGSPEYNGKYLAFSEEERDSVSHLKSLKEAGLTTVHLLPSYDLASIQEDATKRVDLNDTVDKLCGVNPKANLCSDGTSRSSTILDLLKALDPKTDKAQALLADIRPLDSFNWGYDPFHYSAPEGSYAVESDGVSRIKEYRSMILKLHELGFRVVQDVVYNHTFSSGLYDKSVLDKTVPGYYHRLNPVSGAVENTTCCDNTASENRMFEKLVGDSLMMWAQDYKIDGFRFDLMGHLMKSSMKKVYEQVKTIDQDNWFYGEGWNFGEVANGARGENATQWPMAGTGIGTYNDRLRDGVRGGGPFDSGDALLKTPGFANAGDRFDADLKSKMDLIRYGMAGNLQAYPLETSTGVTVSGRDFKYGDQGAAYTLDPQESINYVSKHDNQTLWDFNQYKAAPDVSVEDRARMQIIGLAPVMLGQGVPFLHMGSELLRSKSMERDSYDSGDWYNKVDFSKQTNNWNVGLPRSDKDKDNWDAIKTIINNPNAKARPQDIEWTDARFKELLKIRSTTPLLKLISADEVVKRVRFHNTGSASVPGVIVMSVDDGVKAGADLDTNYQALVVVINANIKAQSVTLSGTSGFELHPVMASSSDSKITQSSFSNGTFNVPGLTAAVFVKPQSGEQGEGLGGESKPVVIAPYGGEKVLVRGSFNSWGEDAAMQYIGDGKYALERYFEPGVYDFKIASSDWSTVNLGFDKVSAGDGSVSFEKEGENIRITVTKQGLWQFVLDASDKEKPSLVVKNTGKDFACYGGDNKACELRMYQVMVESFVDGDSKADYGEGYGTSHHRGDLQGVINSLDYIKSLNVNALWLTPVFDSCAGDAGDLKLDATGYFACDYFNVDPNFGTNEQLKTLISKAHEKDMYVFLDGVFGHTNKVTVKPSPTGKLPTLKAGDDNYAGQLVVYPDSNSMEFFKEVATHWIKEYDVDGWRLDQAYQLPLDQWREIRTAVEAASAENKTAGKVWGTLGYMVGEVWKGAGEIASTTYGTNKEPALSSAFNFPLRYGLVKALAVEESGNSGNATEINASWNKIENYPYHAMPNLMLGNHDLVRFGDLIQRGNKGEYFKRHKAAFSFMTAWSGPITFYYGDEIGDEVANFATKLKSEDNCSTQGLCDDHVARSSAKIDGVTDVTLTADQADLKSWLSKAMAVRAANPALYKGKRRNLLSSETVYADLKQYNDQQVVYVLNASTDSQNFELDMSKVKATSKLVDLLNDEEIVTGSEKTTITIPALTGRLLKVN</sequence>
<dbReference type="Gene3D" id="2.60.40.1130">
    <property type="entry name" value="Rab geranylgeranyltransferase alpha-subunit, insert domain"/>
    <property type="match status" value="1"/>
</dbReference>
<dbReference type="InterPro" id="IPR005323">
    <property type="entry name" value="CBM41_pullulanase"/>
</dbReference>
<dbReference type="SUPFAM" id="SSF49452">
    <property type="entry name" value="Starch-binding domain-like"/>
    <property type="match status" value="1"/>
</dbReference>
<protein>
    <recommendedName>
        <fullName evidence="6">pullulanase</fullName>
        <ecNumber evidence="6">3.2.1.41</ecNumber>
    </recommendedName>
    <alternativeName>
        <fullName evidence="7">Alpha-dextrin endo-1,6-alpha-glucosidase</fullName>
    </alternativeName>
    <alternativeName>
        <fullName evidence="8">Pullulan 6-glucanohydrolase</fullName>
    </alternativeName>
</protein>
<dbReference type="Gene3D" id="4.10.1080.10">
    <property type="entry name" value="TSP type-3 repeat"/>
    <property type="match status" value="2"/>
</dbReference>
<dbReference type="InterPro" id="IPR013784">
    <property type="entry name" value="Carb-bd-like_fold"/>
</dbReference>
<dbReference type="CDD" id="cd02861">
    <property type="entry name" value="E_set_pullulanase_like"/>
    <property type="match status" value="1"/>
</dbReference>
<dbReference type="Pfam" id="PF18494">
    <property type="entry name" value="Pullulanase_Ins"/>
    <property type="match status" value="1"/>
</dbReference>
<feature type="compositionally biased region" description="Basic and acidic residues" evidence="9">
    <location>
        <begin position="253"/>
        <end position="269"/>
    </location>
</feature>
<evidence type="ECO:0000256" key="9">
    <source>
        <dbReference type="SAM" id="MobiDB-lite"/>
    </source>
</evidence>
<dbReference type="InterPro" id="IPR013780">
    <property type="entry name" value="Glyco_hydro_b"/>
</dbReference>
<dbReference type="SUPFAM" id="SSF51445">
    <property type="entry name" value="(Trans)glycosidases"/>
    <property type="match status" value="2"/>
</dbReference>
<evidence type="ECO:0000256" key="3">
    <source>
        <dbReference type="ARBA" id="ARBA00022801"/>
    </source>
</evidence>
<dbReference type="SUPFAM" id="SSF51011">
    <property type="entry name" value="Glycosyl hydrolase domain"/>
    <property type="match status" value="2"/>
</dbReference>
<dbReference type="InterPro" id="IPR006047">
    <property type="entry name" value="GH13_cat_dom"/>
</dbReference>
<evidence type="ECO:0000313" key="13">
    <source>
        <dbReference type="Proteomes" id="UP000287563"/>
    </source>
</evidence>
<dbReference type="InterPro" id="IPR013783">
    <property type="entry name" value="Ig-like_fold"/>
</dbReference>
<dbReference type="PROSITE" id="PS51257">
    <property type="entry name" value="PROKAR_LIPOPROTEIN"/>
    <property type="match status" value="1"/>
</dbReference>
<dbReference type="Gene3D" id="2.60.40.10">
    <property type="entry name" value="Immunoglobulins"/>
    <property type="match status" value="2"/>
</dbReference>
<dbReference type="EC" id="3.2.1.41" evidence="6"/>
<feature type="compositionally biased region" description="Basic and acidic residues" evidence="9">
    <location>
        <begin position="316"/>
        <end position="328"/>
    </location>
</feature>
<evidence type="ECO:0000256" key="5">
    <source>
        <dbReference type="ARBA" id="ARBA00023965"/>
    </source>
</evidence>
<dbReference type="NCBIfam" id="TIGR02103">
    <property type="entry name" value="pullul_strch"/>
    <property type="match status" value="1"/>
</dbReference>
<dbReference type="PANTHER" id="PTHR43002">
    <property type="entry name" value="GLYCOGEN DEBRANCHING ENZYME"/>
    <property type="match status" value="1"/>
</dbReference>
<feature type="chain" id="PRO_5018698434" description="pullulanase" evidence="10">
    <location>
        <begin position="20"/>
        <end position="2056"/>
    </location>
</feature>
<dbReference type="InterPro" id="IPR004193">
    <property type="entry name" value="Glyco_hydro_13_N"/>
</dbReference>
<dbReference type="Pfam" id="PF02922">
    <property type="entry name" value="CBM_48"/>
    <property type="match status" value="1"/>
</dbReference>
<evidence type="ECO:0000256" key="4">
    <source>
        <dbReference type="ARBA" id="ARBA00023295"/>
    </source>
</evidence>
<dbReference type="GO" id="GO:0005509">
    <property type="term" value="F:calcium ion binding"/>
    <property type="evidence" value="ECO:0007669"/>
    <property type="project" value="InterPro"/>
</dbReference>
<keyword evidence="3" id="KW-0378">Hydrolase</keyword>
<dbReference type="InterPro" id="IPR017853">
    <property type="entry name" value="GH"/>
</dbReference>
<dbReference type="Gene3D" id="2.60.40.1110">
    <property type="match status" value="1"/>
</dbReference>
<evidence type="ECO:0000256" key="1">
    <source>
        <dbReference type="ARBA" id="ARBA00008061"/>
    </source>
</evidence>
<dbReference type="Pfam" id="PF00128">
    <property type="entry name" value="Alpha-amylase"/>
    <property type="match status" value="2"/>
</dbReference>
<dbReference type="GO" id="GO:0005975">
    <property type="term" value="P:carbohydrate metabolic process"/>
    <property type="evidence" value="ECO:0007669"/>
    <property type="project" value="InterPro"/>
</dbReference>
<comment type="similarity">
    <text evidence="1">Belongs to the glycosyl hydrolase 13 family.</text>
</comment>
<dbReference type="CDD" id="cd02860">
    <property type="entry name" value="E_set_Pullulanase"/>
    <property type="match status" value="1"/>
</dbReference>
<dbReference type="InterPro" id="IPR028974">
    <property type="entry name" value="TSP_type-3_rpt"/>
</dbReference>
<dbReference type="InterPro" id="IPR024561">
    <property type="entry name" value="Pullul_strch_C"/>
</dbReference>
<comment type="catalytic activity">
    <reaction evidence="5">
        <text>Hydrolysis of (1-&gt;6)-alpha-D-glucosidic linkages in pullulan, amylopectin and glycogen, and in the alpha- and beta-limit dextrins of amylopectin and glycogen.</text>
        <dbReference type="EC" id="3.2.1.41"/>
    </reaction>
</comment>
<evidence type="ECO:0000259" key="11">
    <source>
        <dbReference type="SMART" id="SM00642"/>
    </source>
</evidence>
<feature type="domain" description="Glycosyl hydrolase family 13 catalytic" evidence="11">
    <location>
        <begin position="1582"/>
        <end position="1945"/>
    </location>
</feature>
<dbReference type="InterPro" id="IPR041111">
    <property type="entry name" value="Pullulanase_Ins"/>
</dbReference>
<dbReference type="InterPro" id="IPR014756">
    <property type="entry name" value="Ig_E-set"/>
</dbReference>
<dbReference type="GO" id="GO:0051060">
    <property type="term" value="F:pullulanase activity"/>
    <property type="evidence" value="ECO:0007669"/>
    <property type="project" value="UniProtKB-EC"/>
</dbReference>
<feature type="compositionally biased region" description="Acidic residues" evidence="9">
    <location>
        <begin position="238"/>
        <end position="248"/>
    </location>
</feature>
<dbReference type="Pfam" id="PF11852">
    <property type="entry name" value="Pullul_strch_C"/>
    <property type="match status" value="1"/>
</dbReference>
<dbReference type="Proteomes" id="UP000287563">
    <property type="component" value="Unassembled WGS sequence"/>
</dbReference>
<dbReference type="CDD" id="cd11341">
    <property type="entry name" value="AmyAc_Pullulanase_LD-like"/>
    <property type="match status" value="1"/>
</dbReference>
<dbReference type="CDD" id="cd10315">
    <property type="entry name" value="CBM41_pullulanase"/>
    <property type="match status" value="1"/>
</dbReference>
<comment type="caution">
    <text evidence="12">The sequence shown here is derived from an EMBL/GenBank/DDBJ whole genome shotgun (WGS) entry which is preliminary data.</text>
</comment>
<gene>
    <name evidence="12" type="primary">pulA</name>
    <name evidence="12" type="ORF">EDI28_09085</name>
</gene>
<evidence type="ECO:0000256" key="2">
    <source>
        <dbReference type="ARBA" id="ARBA00022729"/>
    </source>
</evidence>
<evidence type="ECO:0000256" key="7">
    <source>
        <dbReference type="ARBA" id="ARBA00029618"/>
    </source>
</evidence>
<dbReference type="SMART" id="SM00642">
    <property type="entry name" value="Aamy"/>
    <property type="match status" value="1"/>
</dbReference>
<evidence type="ECO:0000256" key="6">
    <source>
        <dbReference type="ARBA" id="ARBA00024062"/>
    </source>
</evidence>
<dbReference type="RefSeq" id="WP_128783496.1">
    <property type="nucleotide sequence ID" value="NZ_JAKJSG010000036.1"/>
</dbReference>
<feature type="compositionally biased region" description="Basic and acidic residues" evidence="9">
    <location>
        <begin position="349"/>
        <end position="374"/>
    </location>
</feature>
<dbReference type="EMBL" id="RJLM01000002">
    <property type="protein sequence ID" value="RWX56473.1"/>
    <property type="molecule type" value="Genomic_DNA"/>
</dbReference>
<dbReference type="InterPro" id="IPR040671">
    <property type="entry name" value="Pullulanase_N2"/>
</dbReference>
<dbReference type="Gene3D" id="2.60.40.1180">
    <property type="entry name" value="Golgi alpha-mannosidase II"/>
    <property type="match status" value="2"/>
</dbReference>
<evidence type="ECO:0000256" key="10">
    <source>
        <dbReference type="SAM" id="SignalP"/>
    </source>
</evidence>
<reference evidence="12 13" key="1">
    <citation type="submission" date="2018-11" db="EMBL/GenBank/DDBJ databases">
        <title>Photobacterium sp. BEI247 sp. nov., a marine bacterium isolated from Yongle Blue Hole in the South China Sea.</title>
        <authorList>
            <person name="Wang X."/>
        </authorList>
    </citation>
    <scope>NUCLEOTIDE SEQUENCE [LARGE SCALE GENOMIC DNA]</scope>
    <source>
        <strain evidence="13">BEI247</strain>
    </source>
</reference>
<accession>A0A3S3QTU5</accession>
<feature type="region of interest" description="Disordered" evidence="9">
    <location>
        <begin position="206"/>
        <end position="439"/>
    </location>
</feature>
<dbReference type="InterPro" id="IPR011839">
    <property type="entry name" value="Pullul_strch"/>
</dbReference>
<evidence type="ECO:0000256" key="8">
    <source>
        <dbReference type="ARBA" id="ARBA00031076"/>
    </source>
</evidence>
<dbReference type="SUPFAM" id="SSF81296">
    <property type="entry name" value="E set domains"/>
    <property type="match status" value="3"/>
</dbReference>
<proteinExistence type="inferred from homology"/>
<feature type="compositionally biased region" description="Basic and acidic residues" evidence="9">
    <location>
        <begin position="219"/>
        <end position="231"/>
    </location>
</feature>
<evidence type="ECO:0000313" key="12">
    <source>
        <dbReference type="EMBL" id="RWX56473.1"/>
    </source>
</evidence>
<keyword evidence="13" id="KW-1185">Reference proteome</keyword>
<keyword evidence="4" id="KW-0326">Glycosidase</keyword>
<dbReference type="SUPFAM" id="SSF103647">
    <property type="entry name" value="TSP type-3 repeat"/>
    <property type="match status" value="2"/>
</dbReference>
<dbReference type="Gene3D" id="3.20.20.80">
    <property type="entry name" value="Glycosidases"/>
    <property type="match status" value="2"/>
</dbReference>
<dbReference type="Pfam" id="PF03714">
    <property type="entry name" value="PUD"/>
    <property type="match status" value="1"/>
</dbReference>
<organism evidence="12 13">
    <name type="scientific">Photobacterium chitinilyticum</name>
    <dbReference type="NCBI Taxonomy" id="2485123"/>
    <lineage>
        <taxon>Bacteria</taxon>
        <taxon>Pseudomonadati</taxon>
        <taxon>Pseudomonadota</taxon>
        <taxon>Gammaproteobacteria</taxon>
        <taxon>Vibrionales</taxon>
        <taxon>Vibrionaceae</taxon>
        <taxon>Photobacterium</taxon>
    </lineage>
</organism>
<feature type="signal peptide" evidence="10">
    <location>
        <begin position="1"/>
        <end position="19"/>
    </location>
</feature>
<dbReference type="Pfam" id="PF17967">
    <property type="entry name" value="Pullulanase_N2"/>
    <property type="match status" value="1"/>
</dbReference>
<dbReference type="GO" id="GO:0030246">
    <property type="term" value="F:carbohydrate binding"/>
    <property type="evidence" value="ECO:0007669"/>
    <property type="project" value="InterPro"/>
</dbReference>
<name>A0A3S3QTU5_9GAMM</name>
<keyword evidence="2 10" id="KW-0732">Signal</keyword>
<dbReference type="OrthoDB" id="3236218at2"/>